<dbReference type="FunFam" id="3.40.50.10860:FF:000003">
    <property type="entry name" value="Glutamate dehydrogenase"/>
    <property type="match status" value="1"/>
</dbReference>
<comment type="similarity">
    <text evidence="1 3 7">Belongs to the Glu/Leu/Phe/Val dehydrogenases family.</text>
</comment>
<dbReference type="Pfam" id="PF00208">
    <property type="entry name" value="ELFV_dehydrog"/>
    <property type="match status" value="1"/>
</dbReference>
<dbReference type="GO" id="GO:0004352">
    <property type="term" value="F:glutamate dehydrogenase (NAD+) activity"/>
    <property type="evidence" value="ECO:0007669"/>
    <property type="project" value="TreeGrafter"/>
</dbReference>
<evidence type="ECO:0000256" key="2">
    <source>
        <dbReference type="ARBA" id="ARBA00023002"/>
    </source>
</evidence>
<evidence type="ECO:0000313" key="10">
    <source>
        <dbReference type="Proteomes" id="UP000266389"/>
    </source>
</evidence>
<dbReference type="InterPro" id="IPR033922">
    <property type="entry name" value="NAD_bind_Glu_DH"/>
</dbReference>
<dbReference type="EMBL" id="PHFL01000015">
    <property type="protein sequence ID" value="RFM24877.1"/>
    <property type="molecule type" value="Genomic_DNA"/>
</dbReference>
<name>A0A395M273_9BACT</name>
<dbReference type="SMART" id="SM00839">
    <property type="entry name" value="ELFV_dehydrog"/>
    <property type="match status" value="1"/>
</dbReference>
<gene>
    <name evidence="9" type="ORF">D0433_03515</name>
</gene>
<comment type="caution">
    <text evidence="9">The sequence shown here is derived from an EMBL/GenBank/DDBJ whole genome shotgun (WGS) entry which is preliminary data.</text>
</comment>
<dbReference type="GO" id="GO:0000166">
    <property type="term" value="F:nucleotide binding"/>
    <property type="evidence" value="ECO:0007669"/>
    <property type="project" value="UniProtKB-KW"/>
</dbReference>
<feature type="binding site" evidence="5">
    <location>
        <position position="220"/>
    </location>
    <ligand>
        <name>NAD(+)</name>
        <dbReference type="ChEBI" id="CHEBI:57540"/>
    </ligand>
</feature>
<dbReference type="Proteomes" id="UP000266389">
    <property type="component" value="Unassembled WGS sequence"/>
</dbReference>
<dbReference type="InterPro" id="IPR006096">
    <property type="entry name" value="Glu/Leu/Phe/Val/Trp_DH_C"/>
</dbReference>
<dbReference type="GO" id="GO:0006538">
    <property type="term" value="P:L-glutamate catabolic process"/>
    <property type="evidence" value="ECO:0007669"/>
    <property type="project" value="TreeGrafter"/>
</dbReference>
<evidence type="ECO:0000256" key="3">
    <source>
        <dbReference type="PIRNR" id="PIRNR000185"/>
    </source>
</evidence>
<dbReference type="InterPro" id="IPR006095">
    <property type="entry name" value="Glu/Leu/Phe/Val/Trp_DH"/>
</dbReference>
<feature type="binding site" evidence="5">
    <location>
        <position position="70"/>
    </location>
    <ligand>
        <name>substrate</name>
    </ligand>
</feature>
<dbReference type="SUPFAM" id="SSF53223">
    <property type="entry name" value="Aminoacid dehydrogenase-like, N-terminal domain"/>
    <property type="match status" value="1"/>
</dbReference>
<feature type="active site" description="Proton donor" evidence="4">
    <location>
        <position position="106"/>
    </location>
</feature>
<organism evidence="9 10">
    <name type="scientific">Candidatus Thermochlorobacter aerophilus</name>
    <dbReference type="NCBI Taxonomy" id="1868324"/>
    <lineage>
        <taxon>Bacteria</taxon>
        <taxon>Pseudomonadati</taxon>
        <taxon>Chlorobiota</taxon>
        <taxon>Chlorobiia</taxon>
        <taxon>Chlorobiales</taxon>
        <taxon>Candidatus Thermochlorobacteriaceae</taxon>
        <taxon>Candidatus Thermochlorobacter</taxon>
    </lineage>
</organism>
<dbReference type="CDD" id="cd01076">
    <property type="entry name" value="NAD_bind_1_Glu_DH"/>
    <property type="match status" value="1"/>
</dbReference>
<feature type="binding site" evidence="5">
    <location>
        <position position="189"/>
    </location>
    <ligand>
        <name>NAD(+)</name>
        <dbReference type="ChEBI" id="CHEBI:57540"/>
    </ligand>
</feature>
<dbReference type="Gene3D" id="3.40.50.10860">
    <property type="entry name" value="Leucine Dehydrogenase, chain A, domain 1"/>
    <property type="match status" value="1"/>
</dbReference>
<dbReference type="InterPro" id="IPR014362">
    <property type="entry name" value="Glu_DH"/>
</dbReference>
<sequence length="413" mass="45299">MQPKLSAYNIIRHNFNTAIKHLGYDEETALLLQTPFREMQVNFPVRLDNGKLKVFTGYRVQHNGARGPFKGGIRFSPIVDLDEVRALAEAMSWKTAIVNVPFGGGKGGVNCDPRLLSPRELQAIARTYASRIHHILGAYRDIPAPDMGTNAQVMTWIMDEYSKRNGYTPAVITGKPVELGGSKGREQATGRGIMILAKALAKDYQTDLRELKVIVQGFGNVGSNAAKLLAQEGATIVGLSDIDGAIYSDKGLNLDAVFEHVKKTRSVVGFPDAESVSGESILEKPCDVLVPAAIEGVLTEENAPRVKAKFIIEGANPPTTPEADAIFEKNGVHLVPDVLANAGGVTVSYFEWVQNLQQLSWDEAEINLRLEKQLLQSYHDITAVMKERKVSMRTAAYILGISRVYRAEELRGI</sequence>
<keyword evidence="2 3" id="KW-0560">Oxidoreductase</keyword>
<reference evidence="9 10" key="1">
    <citation type="journal article" date="2011" name="ISME J.">
        <title>Community ecology of hot spring cyanobacterial mats: predominant populations and their functional potential.</title>
        <authorList>
            <person name="Klatt C.G."/>
            <person name="Wood J.M."/>
            <person name="Rusch D.B."/>
            <person name="Bateson M.M."/>
            <person name="Hamamura N."/>
            <person name="Heidelberg J.F."/>
            <person name="Grossman A.R."/>
            <person name="Bhaya D."/>
            <person name="Cohan F.M."/>
            <person name="Kuhl M."/>
            <person name="Bryant D.A."/>
            <person name="Ward D.M."/>
        </authorList>
    </citation>
    <scope>NUCLEOTIDE SEQUENCE [LARGE SCALE GENOMIC DNA]</scope>
    <source>
        <strain evidence="9">OS</strain>
    </source>
</reference>
<evidence type="ECO:0000313" key="9">
    <source>
        <dbReference type="EMBL" id="RFM24877.1"/>
    </source>
</evidence>
<protein>
    <recommendedName>
        <fullName evidence="3">Glutamate dehydrogenase</fullName>
    </recommendedName>
</protein>
<keyword evidence="5" id="KW-0547">Nucleotide-binding</keyword>
<dbReference type="Pfam" id="PF02812">
    <property type="entry name" value="ELFV_dehydrog_N"/>
    <property type="match status" value="1"/>
</dbReference>
<evidence type="ECO:0000256" key="1">
    <source>
        <dbReference type="ARBA" id="ARBA00006382"/>
    </source>
</evidence>
<dbReference type="PANTHER" id="PTHR11606:SF13">
    <property type="entry name" value="GLUTAMATE DEHYDROGENASE 1, MITOCHONDRIAL"/>
    <property type="match status" value="1"/>
</dbReference>
<dbReference type="PANTHER" id="PTHR11606">
    <property type="entry name" value="GLUTAMATE DEHYDROGENASE"/>
    <property type="match status" value="1"/>
</dbReference>
<feature type="domain" description="Glutamate/phenylalanine/leucine/valine/L-tryptophan dehydrogenase C-terminal" evidence="8">
    <location>
        <begin position="182"/>
        <end position="412"/>
    </location>
</feature>
<dbReference type="PRINTS" id="PR00082">
    <property type="entry name" value="GLFDHDRGNASE"/>
</dbReference>
<dbReference type="SUPFAM" id="SSF51735">
    <property type="entry name" value="NAD(P)-binding Rossmann-fold domains"/>
    <property type="match status" value="1"/>
</dbReference>
<dbReference type="InterPro" id="IPR033524">
    <property type="entry name" value="Glu/Leu/Phe/Val_DH_AS"/>
</dbReference>
<feature type="binding site" evidence="5">
    <location>
        <position position="348"/>
    </location>
    <ligand>
        <name>substrate</name>
    </ligand>
</feature>
<keyword evidence="5" id="KW-0520">NAD</keyword>
<proteinExistence type="inferred from homology"/>
<dbReference type="PROSITE" id="PS00074">
    <property type="entry name" value="GLFV_DEHYDROGENASE"/>
    <property type="match status" value="1"/>
</dbReference>
<evidence type="ECO:0000256" key="7">
    <source>
        <dbReference type="RuleBase" id="RU004417"/>
    </source>
</evidence>
<dbReference type="InterPro" id="IPR036291">
    <property type="entry name" value="NAD(P)-bd_dom_sf"/>
</dbReference>
<dbReference type="InterPro" id="IPR006097">
    <property type="entry name" value="Glu/Leu/Phe/Val/Trp_DH_dimer"/>
</dbReference>
<dbReference type="Gene3D" id="3.40.50.720">
    <property type="entry name" value="NAD(P)-binding Rossmann-like Domain"/>
    <property type="match status" value="1"/>
</dbReference>
<feature type="binding site" evidence="5">
    <location>
        <position position="94"/>
    </location>
    <ligand>
        <name>substrate</name>
    </ligand>
</feature>
<dbReference type="PIRSF" id="PIRSF000185">
    <property type="entry name" value="Glu_DH"/>
    <property type="match status" value="1"/>
</dbReference>
<evidence type="ECO:0000256" key="4">
    <source>
        <dbReference type="PIRSR" id="PIRSR000185-1"/>
    </source>
</evidence>
<dbReference type="InterPro" id="IPR046346">
    <property type="entry name" value="Aminoacid_DH-like_N_sf"/>
</dbReference>
<evidence type="ECO:0000256" key="6">
    <source>
        <dbReference type="PIRSR" id="PIRSR000185-3"/>
    </source>
</evidence>
<evidence type="ECO:0000259" key="8">
    <source>
        <dbReference type="SMART" id="SM00839"/>
    </source>
</evidence>
<feature type="site" description="Important for catalysis" evidence="6">
    <location>
        <position position="146"/>
    </location>
</feature>
<evidence type="ECO:0000256" key="5">
    <source>
        <dbReference type="PIRSR" id="PIRSR000185-2"/>
    </source>
</evidence>
<dbReference type="AlphaFoldDB" id="A0A395M273"/>
<accession>A0A395M273</accession>